<evidence type="ECO:0000256" key="1">
    <source>
        <dbReference type="SAM" id="Phobius"/>
    </source>
</evidence>
<comment type="caution">
    <text evidence="3">The sequence shown here is derived from an EMBL/GenBank/DDBJ whole genome shotgun (WGS) entry which is preliminary data.</text>
</comment>
<dbReference type="RefSeq" id="WP_261616535.1">
    <property type="nucleotide sequence ID" value="NZ_JALIDZ010000006.1"/>
</dbReference>
<evidence type="ECO:0000313" key="4">
    <source>
        <dbReference type="Proteomes" id="UP001320898"/>
    </source>
</evidence>
<dbReference type="Proteomes" id="UP001320898">
    <property type="component" value="Unassembled WGS sequence"/>
</dbReference>
<dbReference type="EMBL" id="JALIDZ010000006">
    <property type="protein sequence ID" value="MCT8972950.1"/>
    <property type="molecule type" value="Genomic_DNA"/>
</dbReference>
<keyword evidence="1" id="KW-1133">Transmembrane helix</keyword>
<dbReference type="Pfam" id="PF07331">
    <property type="entry name" value="TctB"/>
    <property type="match status" value="1"/>
</dbReference>
<name>A0AAW5R333_9HYPH</name>
<dbReference type="AlphaFoldDB" id="A0AAW5R333"/>
<sequence length="163" mass="17487">MKVSDIIMGPIIAGIGILAIVAASMQPKPFFGTGYGGGFFPSIIGYALVVAGGLLLVNGWRQRDVQPLVVMGSWVRSPTHMANAAVVLGVLVFYILFSNFLGFVIAGFVVVFATLLQFTRSPVRSLILAGVTTLVVKFAFQDMLLVPLPWGLLEPYAGVLSWR</sequence>
<gene>
    <name evidence="3" type="ORF">MUB46_13880</name>
</gene>
<protein>
    <submittedName>
        <fullName evidence="3">Tripartite tricarboxylate transporter TctB family protein</fullName>
    </submittedName>
</protein>
<keyword evidence="4" id="KW-1185">Reference proteome</keyword>
<feature type="transmembrane region" description="Helical" evidence="1">
    <location>
        <begin position="6"/>
        <end position="25"/>
    </location>
</feature>
<accession>A0AAW5R333</accession>
<keyword evidence="1" id="KW-0812">Transmembrane</keyword>
<dbReference type="InterPro" id="IPR009936">
    <property type="entry name" value="DUF1468"/>
</dbReference>
<proteinExistence type="predicted"/>
<evidence type="ECO:0000259" key="2">
    <source>
        <dbReference type="Pfam" id="PF07331"/>
    </source>
</evidence>
<evidence type="ECO:0000313" key="3">
    <source>
        <dbReference type="EMBL" id="MCT8972950.1"/>
    </source>
</evidence>
<keyword evidence="1" id="KW-0472">Membrane</keyword>
<feature type="domain" description="DUF1468" evidence="2">
    <location>
        <begin position="9"/>
        <end position="149"/>
    </location>
</feature>
<feature type="transmembrane region" description="Helical" evidence="1">
    <location>
        <begin position="80"/>
        <end position="113"/>
    </location>
</feature>
<reference evidence="3 4" key="1">
    <citation type="submission" date="2022-04" db="EMBL/GenBank/DDBJ databases">
        <authorList>
            <person name="Ye Y.-Q."/>
            <person name="Du Z.-J."/>
        </authorList>
    </citation>
    <scope>NUCLEOTIDE SEQUENCE [LARGE SCALE GENOMIC DNA]</scope>
    <source>
        <strain evidence="3 4">A6E488</strain>
    </source>
</reference>
<organism evidence="3 4">
    <name type="scientific">Microbaculum marinisediminis</name>
    <dbReference type="NCBI Taxonomy" id="2931392"/>
    <lineage>
        <taxon>Bacteria</taxon>
        <taxon>Pseudomonadati</taxon>
        <taxon>Pseudomonadota</taxon>
        <taxon>Alphaproteobacteria</taxon>
        <taxon>Hyphomicrobiales</taxon>
        <taxon>Tepidamorphaceae</taxon>
        <taxon>Microbaculum</taxon>
    </lineage>
</organism>
<feature type="transmembrane region" description="Helical" evidence="1">
    <location>
        <begin position="37"/>
        <end position="60"/>
    </location>
</feature>